<evidence type="ECO:0000313" key="3">
    <source>
        <dbReference type="Proteomes" id="UP000828390"/>
    </source>
</evidence>
<sequence>MREHIYVTPHQQATPPSAPNQYHQINQYRVPSPTIPPPWATEIMQDIKCIKINVAKLDKLEQLVDRINARVEKLENESKMKDTQINDIENAMQFTNSEIEQSKQKIKDTSSSIKVLSD</sequence>
<protein>
    <submittedName>
        <fullName evidence="2">Uncharacterized protein</fullName>
    </submittedName>
</protein>
<organism evidence="2 3">
    <name type="scientific">Dreissena polymorpha</name>
    <name type="common">Zebra mussel</name>
    <name type="synonym">Mytilus polymorpha</name>
    <dbReference type="NCBI Taxonomy" id="45954"/>
    <lineage>
        <taxon>Eukaryota</taxon>
        <taxon>Metazoa</taxon>
        <taxon>Spiralia</taxon>
        <taxon>Lophotrochozoa</taxon>
        <taxon>Mollusca</taxon>
        <taxon>Bivalvia</taxon>
        <taxon>Autobranchia</taxon>
        <taxon>Heteroconchia</taxon>
        <taxon>Euheterodonta</taxon>
        <taxon>Imparidentia</taxon>
        <taxon>Neoheterodontei</taxon>
        <taxon>Myida</taxon>
        <taxon>Dreissenoidea</taxon>
        <taxon>Dreissenidae</taxon>
        <taxon>Dreissena</taxon>
    </lineage>
</organism>
<name>A0A9D4BT00_DREPO</name>
<keyword evidence="3" id="KW-1185">Reference proteome</keyword>
<feature type="region of interest" description="Disordered" evidence="1">
    <location>
        <begin position="1"/>
        <end position="22"/>
    </location>
</feature>
<evidence type="ECO:0000313" key="2">
    <source>
        <dbReference type="EMBL" id="KAH3708245.1"/>
    </source>
</evidence>
<proteinExistence type="predicted"/>
<dbReference type="Proteomes" id="UP000828390">
    <property type="component" value="Unassembled WGS sequence"/>
</dbReference>
<dbReference type="AlphaFoldDB" id="A0A9D4BT00"/>
<feature type="compositionally biased region" description="Polar residues" evidence="1">
    <location>
        <begin position="9"/>
        <end position="22"/>
    </location>
</feature>
<reference evidence="2" key="1">
    <citation type="journal article" date="2019" name="bioRxiv">
        <title>The Genome of the Zebra Mussel, Dreissena polymorpha: A Resource for Invasive Species Research.</title>
        <authorList>
            <person name="McCartney M.A."/>
            <person name="Auch B."/>
            <person name="Kono T."/>
            <person name="Mallez S."/>
            <person name="Zhang Y."/>
            <person name="Obille A."/>
            <person name="Becker A."/>
            <person name="Abrahante J.E."/>
            <person name="Garbe J."/>
            <person name="Badalamenti J.P."/>
            <person name="Herman A."/>
            <person name="Mangelson H."/>
            <person name="Liachko I."/>
            <person name="Sullivan S."/>
            <person name="Sone E.D."/>
            <person name="Koren S."/>
            <person name="Silverstein K.A.T."/>
            <person name="Beckman K.B."/>
            <person name="Gohl D.M."/>
        </authorList>
    </citation>
    <scope>NUCLEOTIDE SEQUENCE</scope>
    <source>
        <strain evidence="2">Duluth1</strain>
        <tissue evidence="2">Whole animal</tissue>
    </source>
</reference>
<gene>
    <name evidence="2" type="ORF">DPMN_067690</name>
</gene>
<dbReference type="EMBL" id="JAIWYP010000014">
    <property type="protein sequence ID" value="KAH3708245.1"/>
    <property type="molecule type" value="Genomic_DNA"/>
</dbReference>
<evidence type="ECO:0000256" key="1">
    <source>
        <dbReference type="SAM" id="MobiDB-lite"/>
    </source>
</evidence>
<feature type="region of interest" description="Disordered" evidence="1">
    <location>
        <begin position="98"/>
        <end position="118"/>
    </location>
</feature>
<accession>A0A9D4BT00</accession>
<comment type="caution">
    <text evidence="2">The sequence shown here is derived from an EMBL/GenBank/DDBJ whole genome shotgun (WGS) entry which is preliminary data.</text>
</comment>
<reference evidence="2" key="2">
    <citation type="submission" date="2020-11" db="EMBL/GenBank/DDBJ databases">
        <authorList>
            <person name="McCartney M.A."/>
            <person name="Auch B."/>
            <person name="Kono T."/>
            <person name="Mallez S."/>
            <person name="Becker A."/>
            <person name="Gohl D.M."/>
            <person name="Silverstein K.A.T."/>
            <person name="Koren S."/>
            <person name="Bechman K.B."/>
            <person name="Herman A."/>
            <person name="Abrahante J.E."/>
            <person name="Garbe J."/>
        </authorList>
    </citation>
    <scope>NUCLEOTIDE SEQUENCE</scope>
    <source>
        <strain evidence="2">Duluth1</strain>
        <tissue evidence="2">Whole animal</tissue>
    </source>
</reference>
<feature type="compositionally biased region" description="Polar residues" evidence="1">
    <location>
        <begin position="109"/>
        <end position="118"/>
    </location>
</feature>